<name>A0A645IS19_9ZZZZ</name>
<proteinExistence type="predicted"/>
<dbReference type="EMBL" id="VSSQ01121174">
    <property type="protein sequence ID" value="MPN53730.1"/>
    <property type="molecule type" value="Genomic_DNA"/>
</dbReference>
<organism evidence="1">
    <name type="scientific">bioreactor metagenome</name>
    <dbReference type="NCBI Taxonomy" id="1076179"/>
    <lineage>
        <taxon>unclassified sequences</taxon>
        <taxon>metagenomes</taxon>
        <taxon>ecological metagenomes</taxon>
    </lineage>
</organism>
<evidence type="ECO:0000313" key="1">
    <source>
        <dbReference type="EMBL" id="MPN53730.1"/>
    </source>
</evidence>
<reference evidence="1" key="1">
    <citation type="submission" date="2019-08" db="EMBL/GenBank/DDBJ databases">
        <authorList>
            <person name="Kucharzyk K."/>
            <person name="Murdoch R.W."/>
            <person name="Higgins S."/>
            <person name="Loffler F."/>
        </authorList>
    </citation>
    <scope>NUCLEOTIDE SEQUENCE</scope>
</reference>
<accession>A0A645IS19</accession>
<protein>
    <submittedName>
        <fullName evidence="1">Uncharacterized protein</fullName>
    </submittedName>
</protein>
<gene>
    <name evidence="1" type="ORF">SDC9_201396</name>
</gene>
<sequence>MLRVADPFDQGVFAADQHGDDLGRVQLSVAGFGEVAESAVECALRQRFEVIDFSDGDDGEDAEFAGDDERLVFVVADDADSGAAVEFVDVVVEFGAELGVGDVVILRVMRPSRSQTAMPPRLVPR</sequence>
<comment type="caution">
    <text evidence="1">The sequence shown here is derived from an EMBL/GenBank/DDBJ whole genome shotgun (WGS) entry which is preliminary data.</text>
</comment>
<dbReference type="AlphaFoldDB" id="A0A645IS19"/>